<organism evidence="1 2">
    <name type="scientific">Paraburkholderia sejongensis</name>
    <dbReference type="NCBI Taxonomy" id="2886946"/>
    <lineage>
        <taxon>Bacteria</taxon>
        <taxon>Pseudomonadati</taxon>
        <taxon>Pseudomonadota</taxon>
        <taxon>Betaproteobacteria</taxon>
        <taxon>Burkholderiales</taxon>
        <taxon>Burkholderiaceae</taxon>
        <taxon>Paraburkholderia</taxon>
    </lineage>
</organism>
<evidence type="ECO:0008006" key="3">
    <source>
        <dbReference type="Google" id="ProtNLM"/>
    </source>
</evidence>
<reference evidence="1 2" key="1">
    <citation type="submission" date="2021-11" db="EMBL/GenBank/DDBJ databases">
        <authorList>
            <person name="Oh E.-T."/>
            <person name="Kim S.-B."/>
        </authorList>
    </citation>
    <scope>NUCLEOTIDE SEQUENCE [LARGE SCALE GENOMIC DNA]</scope>
    <source>
        <strain evidence="1 2">MMS20-SJTR3</strain>
    </source>
</reference>
<dbReference type="Proteomes" id="UP001431019">
    <property type="component" value="Unassembled WGS sequence"/>
</dbReference>
<evidence type="ECO:0000313" key="1">
    <source>
        <dbReference type="EMBL" id="MCC8397433.1"/>
    </source>
</evidence>
<gene>
    <name evidence="1" type="ORF">LJ656_33255</name>
</gene>
<dbReference type="EMBL" id="JAJITD010000028">
    <property type="protein sequence ID" value="MCC8397433.1"/>
    <property type="molecule type" value="Genomic_DNA"/>
</dbReference>
<dbReference type="RefSeq" id="WP_230513689.1">
    <property type="nucleotide sequence ID" value="NZ_JAJITD010000028.1"/>
</dbReference>
<sequence length="179" mass="19912">MLDVLVVVSFLAGCGLTGERQKARPDMTLWQTIGALVQQTPFTKAKVENVLMTQLNVKDTSRSPFPNTAFQFYIGGPVQLSDGMLISKVDLRIRHKPGHPGFLVLRLVGGCITLKTVRNRYQDLIVTEYPKGQSLDEALAFSAFLEWGGLSFGFVERNPGCLAYLAFDPKFEHDNVPHQ</sequence>
<proteinExistence type="predicted"/>
<accession>A0ABS8K5K8</accession>
<evidence type="ECO:0000313" key="2">
    <source>
        <dbReference type="Proteomes" id="UP001431019"/>
    </source>
</evidence>
<keyword evidence="2" id="KW-1185">Reference proteome</keyword>
<comment type="caution">
    <text evidence="1">The sequence shown here is derived from an EMBL/GenBank/DDBJ whole genome shotgun (WGS) entry which is preliminary data.</text>
</comment>
<name>A0ABS8K5K8_9BURK</name>
<protein>
    <recommendedName>
        <fullName evidence="3">Lipoprotein</fullName>
    </recommendedName>
</protein>